<comment type="subcellular location">
    <subcellularLocation>
        <location evidence="9">Cytoplasm</location>
    </subcellularLocation>
    <subcellularLocation>
        <location evidence="9">Nucleus</location>
    </subcellularLocation>
</comment>
<dbReference type="GO" id="GO:0010499">
    <property type="term" value="P:proteasomal ubiquitin-independent protein catabolic process"/>
    <property type="evidence" value="ECO:0007669"/>
    <property type="project" value="EnsemblFungi"/>
</dbReference>
<comment type="similarity">
    <text evidence="9">Belongs to the peptidase T1B family.</text>
</comment>
<dbReference type="SUPFAM" id="SSF56235">
    <property type="entry name" value="N-terminal nucleophile aminohydrolases (Ntn hydrolases)"/>
    <property type="match status" value="1"/>
</dbReference>
<evidence type="ECO:0000256" key="9">
    <source>
        <dbReference type="RuleBase" id="RU004203"/>
    </source>
</evidence>
<evidence type="ECO:0000313" key="11">
    <source>
        <dbReference type="Proteomes" id="UP000031056"/>
    </source>
</evidence>
<dbReference type="GeneID" id="26262391"/>
<dbReference type="GO" id="GO:0005634">
    <property type="term" value="C:nucleus"/>
    <property type="evidence" value="ECO:0007669"/>
    <property type="project" value="UniProtKB-SubCell"/>
</dbReference>
<dbReference type="RefSeq" id="XP_014563291.1">
    <property type="nucleotide sequence ID" value="XM_014707805.1"/>
</dbReference>
<sequence>MDETLIRDIRKIESRFADQAHVGALVKPYYGTTTLAFVFKEGMVIAVDSRATSGPYIASQTVDKVIKVNRNLLGTMAGGAADCYFWETLMGLYAKEYELTNGRKITASAASMYLSNCVYKYKGRGLSMGTMICGYNNDGPSIYYVDNDGTRVSGNLFSVGSGSTIAHGILSMAYRFDMSKEEALALGRDAIFHAAHRDSFSGGTVNLYYMNEEGWVHVGAYDVDRLNKE</sequence>
<feature type="active site" description="Nucleophile" evidence="8">
    <location>
        <position position="32"/>
    </location>
</feature>
<organism evidence="10 11">
    <name type="scientific">Ordospora colligata OC4</name>
    <dbReference type="NCBI Taxonomy" id="1354746"/>
    <lineage>
        <taxon>Eukaryota</taxon>
        <taxon>Fungi</taxon>
        <taxon>Fungi incertae sedis</taxon>
        <taxon>Microsporidia</taxon>
        <taxon>Ordosporidae</taxon>
        <taxon>Ordospora</taxon>
    </lineage>
</organism>
<evidence type="ECO:0000256" key="4">
    <source>
        <dbReference type="ARBA" id="ARBA00022698"/>
    </source>
</evidence>
<evidence type="ECO:0000256" key="6">
    <source>
        <dbReference type="ARBA" id="ARBA00022942"/>
    </source>
</evidence>
<evidence type="ECO:0000256" key="3">
    <source>
        <dbReference type="ARBA" id="ARBA00022670"/>
    </source>
</evidence>
<keyword evidence="2 9" id="KW-0963">Cytoplasm</keyword>
<accession>A0A0B2UJ75</accession>
<dbReference type="PROSITE" id="PS00854">
    <property type="entry name" value="PROTEASOME_BETA_1"/>
    <property type="match status" value="1"/>
</dbReference>
<comment type="function">
    <text evidence="9">Component of the proteasome, a multicatalytic proteinase complex which is characterized by its ability to cleave peptides with Arg, Phe, Tyr, Leu, and Glu adjacent to the leaving group at neutral or slightly basic pH. The proteasome has an ATP-dependent proteolytic activity.</text>
</comment>
<dbReference type="InterPro" id="IPR023333">
    <property type="entry name" value="Proteasome_suB-type"/>
</dbReference>
<reference evidence="10 11" key="1">
    <citation type="journal article" date="2014" name="MBio">
        <title>The Ordospora colligata genome; evolution of extreme reduction in microsporidia and host-to-parasite horizontal gene transfer.</title>
        <authorList>
            <person name="Pombert J.-F."/>
            <person name="Haag K.L."/>
            <person name="Beidas S."/>
            <person name="Ebert D."/>
            <person name="Keeling P.J."/>
        </authorList>
    </citation>
    <scope>NUCLEOTIDE SEQUENCE [LARGE SCALE GENOMIC DNA]</scope>
    <source>
        <strain evidence="10 11">OC4</strain>
    </source>
</reference>
<dbReference type="Pfam" id="PF00227">
    <property type="entry name" value="Proteasome"/>
    <property type="match status" value="1"/>
</dbReference>
<gene>
    <name evidence="10" type="ORF">M896_091780</name>
</gene>
<keyword evidence="11" id="KW-1185">Reference proteome</keyword>
<dbReference type="Proteomes" id="UP000031056">
    <property type="component" value="Unassembled WGS sequence"/>
</dbReference>
<keyword evidence="5" id="KW-0378">Hydrolase</keyword>
<name>A0A0B2UJ75_9MICR</name>
<dbReference type="FunCoup" id="A0A0B2UJ75">
    <property type="interactions" value="96"/>
</dbReference>
<dbReference type="AlphaFoldDB" id="A0A0B2UJ75"/>
<evidence type="ECO:0000256" key="1">
    <source>
        <dbReference type="ARBA" id="ARBA00001198"/>
    </source>
</evidence>
<evidence type="ECO:0000313" key="10">
    <source>
        <dbReference type="EMBL" id="KHN69249.1"/>
    </source>
</evidence>
<dbReference type="HOGENOM" id="CLU_035750_7_3_1"/>
<dbReference type="PANTHER" id="PTHR32194">
    <property type="entry name" value="METALLOPROTEASE TLDD"/>
    <property type="match status" value="1"/>
</dbReference>
<dbReference type="InterPro" id="IPR000243">
    <property type="entry name" value="Pept_T1A_subB"/>
</dbReference>
<evidence type="ECO:0000256" key="7">
    <source>
        <dbReference type="ARBA" id="ARBA00023145"/>
    </source>
</evidence>
<evidence type="ECO:0000256" key="8">
    <source>
        <dbReference type="PIRSR" id="PIRSR600243-1"/>
    </source>
</evidence>
<protein>
    <recommendedName>
        <fullName evidence="9">Proteasome subunit beta</fullName>
    </recommendedName>
</protein>
<dbReference type="GO" id="GO:0019774">
    <property type="term" value="C:proteasome core complex, beta-subunit complex"/>
    <property type="evidence" value="ECO:0007669"/>
    <property type="project" value="EnsemblFungi"/>
</dbReference>
<dbReference type="InterPro" id="IPR001353">
    <property type="entry name" value="Proteasome_sua/b"/>
</dbReference>
<dbReference type="PRINTS" id="PR00141">
    <property type="entry name" value="PROTEASOME"/>
</dbReference>
<proteinExistence type="inferred from homology"/>
<keyword evidence="6 9" id="KW-0647">Proteasome</keyword>
<dbReference type="CDD" id="cd03761">
    <property type="entry name" value="proteasome_beta_type_5"/>
    <property type="match status" value="1"/>
</dbReference>
<comment type="caution">
    <text evidence="10">The sequence shown here is derived from an EMBL/GenBank/DDBJ whole genome shotgun (WGS) entry which is preliminary data.</text>
</comment>
<dbReference type="OrthoDB" id="37597at2759"/>
<dbReference type="InterPro" id="IPR016050">
    <property type="entry name" value="Proteasome_bsu_CS"/>
</dbReference>
<dbReference type="InParanoid" id="A0A0B2UJ75"/>
<keyword evidence="3" id="KW-0645">Protease</keyword>
<dbReference type="EMBL" id="JOKQ01000009">
    <property type="protein sequence ID" value="KHN69249.1"/>
    <property type="molecule type" value="Genomic_DNA"/>
</dbReference>
<dbReference type="PROSITE" id="PS51476">
    <property type="entry name" value="PROTEASOME_BETA_2"/>
    <property type="match status" value="1"/>
</dbReference>
<comment type="catalytic activity">
    <reaction evidence="1">
        <text>Cleavage of peptide bonds with very broad specificity.</text>
        <dbReference type="EC" id="3.4.25.1"/>
    </reaction>
</comment>
<dbReference type="PANTHER" id="PTHR32194:SF3">
    <property type="entry name" value="PROTEASOME SUBUNIT BETA"/>
    <property type="match status" value="1"/>
</dbReference>
<dbReference type="Gene3D" id="3.60.20.10">
    <property type="entry name" value="Glutamine Phosphoribosylpyrophosphate, subunit 1, domain 1"/>
    <property type="match status" value="1"/>
</dbReference>
<dbReference type="InterPro" id="IPR029055">
    <property type="entry name" value="Ntn_hydrolases_N"/>
</dbReference>
<keyword evidence="7" id="KW-0865">Zymogen</keyword>
<evidence type="ECO:0000256" key="2">
    <source>
        <dbReference type="ARBA" id="ARBA00022490"/>
    </source>
</evidence>
<dbReference type="GO" id="GO:0080129">
    <property type="term" value="P:proteasome core complex assembly"/>
    <property type="evidence" value="ECO:0007669"/>
    <property type="project" value="EnsemblFungi"/>
</dbReference>
<dbReference type="STRING" id="1354746.A0A0B2UJ75"/>
<dbReference type="GO" id="GO:0043161">
    <property type="term" value="P:proteasome-mediated ubiquitin-dependent protein catabolic process"/>
    <property type="evidence" value="ECO:0007669"/>
    <property type="project" value="EnsemblFungi"/>
</dbReference>
<keyword evidence="4" id="KW-0888">Threonine protease</keyword>
<keyword evidence="9" id="KW-0539">Nucleus</keyword>
<dbReference type="GO" id="GO:0005777">
    <property type="term" value="C:peroxisome"/>
    <property type="evidence" value="ECO:0007669"/>
    <property type="project" value="EnsemblFungi"/>
</dbReference>
<comment type="subunit">
    <text evidence="9">Component of the proteasome complex.</text>
</comment>
<evidence type="ECO:0000256" key="5">
    <source>
        <dbReference type="ARBA" id="ARBA00022801"/>
    </source>
</evidence>
<dbReference type="VEuPathDB" id="MicrosporidiaDB:M896_091780"/>
<dbReference type="GO" id="GO:0004298">
    <property type="term" value="F:threonine-type endopeptidase activity"/>
    <property type="evidence" value="ECO:0007669"/>
    <property type="project" value="UniProtKB-KW"/>
</dbReference>